<dbReference type="SUPFAM" id="SSF55486">
    <property type="entry name" value="Metalloproteases ('zincins'), catalytic domain"/>
    <property type="match status" value="1"/>
</dbReference>
<evidence type="ECO:0000313" key="3">
    <source>
        <dbReference type="EMBL" id="CAJ1393326.1"/>
    </source>
</evidence>
<dbReference type="Gene3D" id="2.60.40.1910">
    <property type="match status" value="1"/>
</dbReference>
<accession>A0AA36ITF4</accession>
<dbReference type="GO" id="GO:0006508">
    <property type="term" value="P:proteolysis"/>
    <property type="evidence" value="ECO:0007669"/>
    <property type="project" value="TreeGrafter"/>
</dbReference>
<keyword evidence="4" id="KW-1185">Reference proteome</keyword>
<dbReference type="PANTHER" id="PTHR11533">
    <property type="entry name" value="PROTEASE M1 ZINC METALLOPROTEASE"/>
    <property type="match status" value="1"/>
</dbReference>
<reference evidence="3" key="1">
    <citation type="submission" date="2023-08" db="EMBL/GenBank/DDBJ databases">
        <authorList>
            <person name="Chen Y."/>
            <person name="Shah S."/>
            <person name="Dougan E. K."/>
            <person name="Thang M."/>
            <person name="Chan C."/>
        </authorList>
    </citation>
    <scope>NUCLEOTIDE SEQUENCE</scope>
</reference>
<comment type="caution">
    <text evidence="3">The sequence shown here is derived from an EMBL/GenBank/DDBJ whole genome shotgun (WGS) entry which is preliminary data.</text>
</comment>
<gene>
    <name evidence="3" type="ORF">EVOR1521_LOCUS18220</name>
</gene>
<proteinExistence type="inferred from homology"/>
<comment type="similarity">
    <text evidence="1">Belongs to the peptidase M1 family.</text>
</comment>
<dbReference type="GO" id="GO:0070006">
    <property type="term" value="F:metalloaminopeptidase activity"/>
    <property type="evidence" value="ECO:0007669"/>
    <property type="project" value="TreeGrafter"/>
</dbReference>
<dbReference type="Pfam" id="PF11838">
    <property type="entry name" value="ERAP1_C"/>
    <property type="match status" value="1"/>
</dbReference>
<organism evidence="3 4">
    <name type="scientific">Effrenium voratum</name>
    <dbReference type="NCBI Taxonomy" id="2562239"/>
    <lineage>
        <taxon>Eukaryota</taxon>
        <taxon>Sar</taxon>
        <taxon>Alveolata</taxon>
        <taxon>Dinophyceae</taxon>
        <taxon>Suessiales</taxon>
        <taxon>Symbiodiniaceae</taxon>
        <taxon>Effrenium</taxon>
    </lineage>
</organism>
<evidence type="ECO:0000256" key="1">
    <source>
        <dbReference type="ARBA" id="ARBA00010136"/>
    </source>
</evidence>
<dbReference type="InterPro" id="IPR027268">
    <property type="entry name" value="Peptidase_M4/M1_CTD_sf"/>
</dbReference>
<dbReference type="GO" id="GO:0005737">
    <property type="term" value="C:cytoplasm"/>
    <property type="evidence" value="ECO:0007669"/>
    <property type="project" value="TreeGrafter"/>
</dbReference>
<dbReference type="GO" id="GO:0005615">
    <property type="term" value="C:extracellular space"/>
    <property type="evidence" value="ECO:0007669"/>
    <property type="project" value="TreeGrafter"/>
</dbReference>
<dbReference type="InterPro" id="IPR050344">
    <property type="entry name" value="Peptidase_M1_aminopeptidases"/>
</dbReference>
<dbReference type="InterPro" id="IPR024571">
    <property type="entry name" value="ERAP1-like_C_dom"/>
</dbReference>
<dbReference type="GO" id="GO:0042277">
    <property type="term" value="F:peptide binding"/>
    <property type="evidence" value="ECO:0007669"/>
    <property type="project" value="TreeGrafter"/>
</dbReference>
<feature type="domain" description="ERAP1-like C-terminal" evidence="2">
    <location>
        <begin position="100"/>
        <end position="406"/>
    </location>
</feature>
<dbReference type="GO" id="GO:0043171">
    <property type="term" value="P:peptide catabolic process"/>
    <property type="evidence" value="ECO:0007669"/>
    <property type="project" value="TreeGrafter"/>
</dbReference>
<evidence type="ECO:0000259" key="2">
    <source>
        <dbReference type="Pfam" id="PF11838"/>
    </source>
</evidence>
<dbReference type="PANTHER" id="PTHR11533:SF174">
    <property type="entry name" value="PUROMYCIN-SENSITIVE AMINOPEPTIDASE-RELATED"/>
    <property type="match status" value="1"/>
</dbReference>
<dbReference type="Gene3D" id="1.25.50.20">
    <property type="match status" value="1"/>
</dbReference>
<dbReference type="Gene3D" id="1.10.390.10">
    <property type="entry name" value="Neutral Protease Domain 2"/>
    <property type="match status" value="1"/>
</dbReference>
<sequence length="508" mass="57269">MNRYSNTETTDLWKAWSQASGQPVEKLMASWTEQMGYPLVTVKSCSGTEVELEQTWFLADGSEVKKEEEKTWTIPIIFQDAKPVLMEGKTQKFSIPKSDFLLINAGREVPVRVLYTDELYSKLATAIQKGQLGVSDRAGLVLDSFALAKAGKLGADKVFQLLASFKNERNYIVWDAISQVLNGFNAMLMVGVSDSVYASFKSFVSKLIADAAKEIGWQQKESDGHLDGLLREDLINLQAKFSQDPEAIQEAKKRFEAFLAGDSACLPDDIKEPVFRMVLQSGGEKEYKAVREIHSKAETNIERKHVYVTIGSAASAALKKDVLQWVISGDIKIQDFFYPLNSVAASSKEAVEFTWEFYKANFEKIWGMCKTASPSLMDAMIAGSARGFCTSEKAAEVEQRLGDDPTETLWVRGDWIDSRGFLYRSSIKFSFCGFALLARKTDRCFSDGFWVVVLWFLMRFLYFHWCPMTFCCRLSIVESQPKEHRPHVWAKNAQVTKVIHLGQDTLAT</sequence>
<dbReference type="GO" id="GO:0008270">
    <property type="term" value="F:zinc ion binding"/>
    <property type="evidence" value="ECO:0007669"/>
    <property type="project" value="TreeGrafter"/>
</dbReference>
<protein>
    <recommendedName>
        <fullName evidence="2">ERAP1-like C-terminal domain-containing protein</fullName>
    </recommendedName>
</protein>
<name>A0AA36ITF4_9DINO</name>
<dbReference type="EMBL" id="CAUJNA010002535">
    <property type="protein sequence ID" value="CAJ1393326.1"/>
    <property type="molecule type" value="Genomic_DNA"/>
</dbReference>
<evidence type="ECO:0000313" key="4">
    <source>
        <dbReference type="Proteomes" id="UP001178507"/>
    </source>
</evidence>
<dbReference type="AlphaFoldDB" id="A0AA36ITF4"/>
<dbReference type="Proteomes" id="UP001178507">
    <property type="component" value="Unassembled WGS sequence"/>
</dbReference>
<dbReference type="GO" id="GO:0016020">
    <property type="term" value="C:membrane"/>
    <property type="evidence" value="ECO:0007669"/>
    <property type="project" value="TreeGrafter"/>
</dbReference>